<dbReference type="InterPro" id="IPR036412">
    <property type="entry name" value="HAD-like_sf"/>
</dbReference>
<dbReference type="InterPro" id="IPR011951">
    <property type="entry name" value="HAD-SF_hydro_IA_YjjG/PynA"/>
</dbReference>
<dbReference type="EMBL" id="DVHL01000044">
    <property type="protein sequence ID" value="HIR66338.1"/>
    <property type="molecule type" value="Genomic_DNA"/>
</dbReference>
<evidence type="ECO:0000313" key="2">
    <source>
        <dbReference type="Proteomes" id="UP000824200"/>
    </source>
</evidence>
<protein>
    <submittedName>
        <fullName evidence="1">Noncanonical pyrimidine nucleotidase, YjjG family</fullName>
    </submittedName>
</protein>
<dbReference type="NCBIfam" id="TIGR01549">
    <property type="entry name" value="HAD-SF-IA-v1"/>
    <property type="match status" value="1"/>
</dbReference>
<dbReference type="Pfam" id="PF00702">
    <property type="entry name" value="Hydrolase"/>
    <property type="match status" value="1"/>
</dbReference>
<gene>
    <name evidence="1" type="ORF">IAC95_05615</name>
</gene>
<evidence type="ECO:0000313" key="1">
    <source>
        <dbReference type="EMBL" id="HIR66338.1"/>
    </source>
</evidence>
<dbReference type="Gene3D" id="1.10.150.240">
    <property type="entry name" value="Putative phosphatase, domain 2"/>
    <property type="match status" value="1"/>
</dbReference>
<dbReference type="InterPro" id="IPR052550">
    <property type="entry name" value="Pyrimidine_5'-ntase_YjjG"/>
</dbReference>
<reference evidence="1" key="2">
    <citation type="journal article" date="2021" name="PeerJ">
        <title>Extensive microbial diversity within the chicken gut microbiome revealed by metagenomics and culture.</title>
        <authorList>
            <person name="Gilroy R."/>
            <person name="Ravi A."/>
            <person name="Getino M."/>
            <person name="Pursley I."/>
            <person name="Horton D.L."/>
            <person name="Alikhan N.F."/>
            <person name="Baker D."/>
            <person name="Gharbi K."/>
            <person name="Hall N."/>
            <person name="Watson M."/>
            <person name="Adriaenssens E.M."/>
            <person name="Foster-Nyarko E."/>
            <person name="Jarju S."/>
            <person name="Secka A."/>
            <person name="Antonio M."/>
            <person name="Oren A."/>
            <person name="Chaudhuri R.R."/>
            <person name="La Ragione R."/>
            <person name="Hildebrand F."/>
            <person name="Pallen M.J."/>
        </authorList>
    </citation>
    <scope>NUCLEOTIDE SEQUENCE</scope>
    <source>
        <strain evidence="1">CHK121-14286</strain>
    </source>
</reference>
<dbReference type="SUPFAM" id="SSF56784">
    <property type="entry name" value="HAD-like"/>
    <property type="match status" value="1"/>
</dbReference>
<accession>A0A9D1J8E5</accession>
<dbReference type="InterPro" id="IPR006439">
    <property type="entry name" value="HAD-SF_hydro_IA"/>
</dbReference>
<dbReference type="GO" id="GO:0008253">
    <property type="term" value="F:5'-nucleotidase activity"/>
    <property type="evidence" value="ECO:0007669"/>
    <property type="project" value="InterPro"/>
</dbReference>
<dbReference type="Gene3D" id="3.40.50.1000">
    <property type="entry name" value="HAD superfamily/HAD-like"/>
    <property type="match status" value="1"/>
</dbReference>
<dbReference type="PANTHER" id="PTHR47478:SF1">
    <property type="entry name" value="PYRIMIDINE 5'-NUCLEOTIDASE YJJG"/>
    <property type="match status" value="1"/>
</dbReference>
<dbReference type="Proteomes" id="UP000824200">
    <property type="component" value="Unassembled WGS sequence"/>
</dbReference>
<dbReference type="InterPro" id="IPR023214">
    <property type="entry name" value="HAD_sf"/>
</dbReference>
<dbReference type="NCBIfam" id="TIGR02254">
    <property type="entry name" value="YjjG_YfnB"/>
    <property type="match status" value="1"/>
</dbReference>
<dbReference type="SFLD" id="SFLDG01129">
    <property type="entry name" value="C1.5:_HAD__Beta-PGM__Phosphata"/>
    <property type="match status" value="1"/>
</dbReference>
<sequence length="227" mass="26521">MKYDILLFDADNTVLDFNSAESQALQRAFLQCNLPFDQHTLQVYRKHNVKEWQRYEKEEITRDEVLVNRFAFTFEELQLPFDGRVCSLYEQYLHDGFDVVPFAEEVLQRLQKVCRLYIVTNGVLSIQNSRMKGSGLEKYFEKRFVSEEIGFPKPKKQFFDYCFAHIPDVDKSKTLLIGDSLSSDILGGINAGIDTCWYNPEGKNNQSDIKPTYEIDDLRRLYPIVQG</sequence>
<reference evidence="1" key="1">
    <citation type="submission" date="2020-10" db="EMBL/GenBank/DDBJ databases">
        <authorList>
            <person name="Gilroy R."/>
        </authorList>
    </citation>
    <scope>NUCLEOTIDE SEQUENCE</scope>
    <source>
        <strain evidence="1">CHK121-14286</strain>
    </source>
</reference>
<organism evidence="1 2">
    <name type="scientific">Candidatus Fimimonas gallinarum</name>
    <dbReference type="NCBI Taxonomy" id="2840821"/>
    <lineage>
        <taxon>Bacteria</taxon>
        <taxon>Pseudomonadati</taxon>
        <taxon>Myxococcota</taxon>
        <taxon>Myxococcia</taxon>
        <taxon>Myxococcales</taxon>
        <taxon>Cystobacterineae</taxon>
        <taxon>Myxococcaceae</taxon>
        <taxon>Myxococcaceae incertae sedis</taxon>
        <taxon>Candidatus Fimimonas</taxon>
    </lineage>
</organism>
<comment type="caution">
    <text evidence="1">The sequence shown here is derived from an EMBL/GenBank/DDBJ whole genome shotgun (WGS) entry which is preliminary data.</text>
</comment>
<proteinExistence type="predicted"/>
<dbReference type="InterPro" id="IPR023198">
    <property type="entry name" value="PGP-like_dom2"/>
</dbReference>
<dbReference type="SFLD" id="SFLDS00003">
    <property type="entry name" value="Haloacid_Dehalogenase"/>
    <property type="match status" value="1"/>
</dbReference>
<dbReference type="AlphaFoldDB" id="A0A9D1J8E5"/>
<dbReference type="PANTHER" id="PTHR47478">
    <property type="match status" value="1"/>
</dbReference>
<name>A0A9D1J8E5_9BACT</name>